<organism evidence="1 2">
    <name type="scientific">Dokdonia pacifica</name>
    <dbReference type="NCBI Taxonomy" id="1627892"/>
    <lineage>
        <taxon>Bacteria</taxon>
        <taxon>Pseudomonadati</taxon>
        <taxon>Bacteroidota</taxon>
        <taxon>Flavobacteriia</taxon>
        <taxon>Flavobacteriales</taxon>
        <taxon>Flavobacteriaceae</taxon>
        <taxon>Dokdonia</taxon>
    </lineage>
</organism>
<protein>
    <submittedName>
        <fullName evidence="1">Uncharacterized protein</fullName>
    </submittedName>
</protein>
<proteinExistence type="predicted"/>
<gene>
    <name evidence="1" type="ORF">SAMN06265376_101566</name>
</gene>
<evidence type="ECO:0000313" key="2">
    <source>
        <dbReference type="Proteomes" id="UP000198379"/>
    </source>
</evidence>
<evidence type="ECO:0000313" key="1">
    <source>
        <dbReference type="EMBL" id="SNR39951.1"/>
    </source>
</evidence>
<keyword evidence="2" id="KW-1185">Reference proteome</keyword>
<name>A0A238W0L1_9FLAO</name>
<dbReference type="AlphaFoldDB" id="A0A238W0L1"/>
<sequence length="173" mass="19618">MKNKIDHMKKITCVIILAFIGMQLIAQSFEVPKNVNLVKAEDYKQYEEAIVKGTDWLLNTPINSEQAKRKEVNAFLMKWMTGSPDVSLEMNADVLTFMECPDCLMMFLAGWTKLAIQSDTKVSNVEGSIQGVKDVIALYQKNKAYIGKNKAIEKYIKLDNKGKLETYLASKLK</sequence>
<dbReference type="Proteomes" id="UP000198379">
    <property type="component" value="Unassembled WGS sequence"/>
</dbReference>
<reference evidence="1 2" key="1">
    <citation type="submission" date="2017-06" db="EMBL/GenBank/DDBJ databases">
        <authorList>
            <person name="Kim H.J."/>
            <person name="Triplett B.A."/>
        </authorList>
    </citation>
    <scope>NUCLEOTIDE SEQUENCE [LARGE SCALE GENOMIC DNA]</scope>
    <source>
        <strain evidence="1 2">DSM 25597</strain>
    </source>
</reference>
<accession>A0A238W0L1</accession>
<dbReference type="EMBL" id="FZNY01000001">
    <property type="protein sequence ID" value="SNR39951.1"/>
    <property type="molecule type" value="Genomic_DNA"/>
</dbReference>